<dbReference type="Proteomes" id="UP001357973">
    <property type="component" value="Chromosome"/>
</dbReference>
<evidence type="ECO:0000313" key="3">
    <source>
        <dbReference type="Proteomes" id="UP001357973"/>
    </source>
</evidence>
<protein>
    <submittedName>
        <fullName evidence="2">Uncharacterized protein</fullName>
    </submittedName>
</protein>
<organism evidence="2 3">
    <name type="scientific">Bifidobacterium adolescentis</name>
    <dbReference type="NCBI Taxonomy" id="1680"/>
    <lineage>
        <taxon>Bacteria</taxon>
        <taxon>Bacillati</taxon>
        <taxon>Actinomycetota</taxon>
        <taxon>Actinomycetes</taxon>
        <taxon>Bifidobacteriales</taxon>
        <taxon>Bifidobacteriaceae</taxon>
        <taxon>Bifidobacterium</taxon>
    </lineage>
</organism>
<dbReference type="EMBL" id="AP028457">
    <property type="protein sequence ID" value="BEK83391.1"/>
    <property type="molecule type" value="Genomic_DNA"/>
</dbReference>
<name>A0ABN6ZPT6_BIFAD</name>
<gene>
    <name evidence="2" type="ORF">B19861_13330</name>
</gene>
<accession>A0ABN6ZPT6</accession>
<keyword evidence="3" id="KW-1185">Reference proteome</keyword>
<evidence type="ECO:0000313" key="2">
    <source>
        <dbReference type="EMBL" id="BEK83391.1"/>
    </source>
</evidence>
<proteinExistence type="predicted"/>
<feature type="region of interest" description="Disordered" evidence="1">
    <location>
        <begin position="103"/>
        <end position="124"/>
    </location>
</feature>
<sequence length="140" mass="16697">MGRGIRTGPKSVYLAHLWNNNRAALAYDWIRAYGQIYRPVRFREWVEGQRPRVDWGLAWALTREILKDHTSHSWMALQNAVYAPDGAEQAVWTLSGQRKRPWFDHEHDPLRPPTPTHNLTRRQREDRERLKAYFHINDDL</sequence>
<evidence type="ECO:0000256" key="1">
    <source>
        <dbReference type="SAM" id="MobiDB-lite"/>
    </source>
</evidence>
<reference evidence="2 3" key="1">
    <citation type="submission" date="2023-06" db="EMBL/GenBank/DDBJ databases">
        <title>Complete Genome Sequences of Bifidobacterium faecale strain JCM19861T was isolated from human faeces by Jung-Hye Choi et al. (2014).</title>
        <authorList>
            <person name="Okuhama S."/>
            <person name="Takahashi H."/>
            <person name="Imaizumi K."/>
            <person name="Nakayama S."/>
            <person name="Ogata Y."/>
            <person name="Suda W."/>
        </authorList>
    </citation>
    <scope>NUCLEOTIDE SEQUENCE [LARGE SCALE GENOMIC DNA]</scope>
    <source>
        <strain evidence="2 3">JCM 19861</strain>
    </source>
</reference>